<evidence type="ECO:0000313" key="2">
    <source>
        <dbReference type="EMBL" id="CAA9539042.1"/>
    </source>
</evidence>
<gene>
    <name evidence="2" type="ORF">AVDCRST_MAG23-1745</name>
</gene>
<protein>
    <recommendedName>
        <fullName evidence="3">Lipoprotein SmpA/OmlA domain-containing protein</fullName>
    </recommendedName>
</protein>
<organism evidence="2">
    <name type="scientific">uncultured Sphingosinicella sp</name>
    <dbReference type="NCBI Taxonomy" id="478748"/>
    <lineage>
        <taxon>Bacteria</taxon>
        <taxon>Pseudomonadati</taxon>
        <taxon>Pseudomonadota</taxon>
        <taxon>Alphaproteobacteria</taxon>
        <taxon>Sphingomonadales</taxon>
        <taxon>Sphingosinicellaceae</taxon>
        <taxon>Sphingosinicella</taxon>
        <taxon>environmental samples</taxon>
    </lineage>
</organism>
<feature type="signal peptide" evidence="1">
    <location>
        <begin position="1"/>
        <end position="23"/>
    </location>
</feature>
<name>A0A6J4U313_9SPHN</name>
<feature type="chain" id="PRO_5026811423" description="Lipoprotein SmpA/OmlA domain-containing protein" evidence="1">
    <location>
        <begin position="24"/>
        <end position="125"/>
    </location>
</feature>
<reference evidence="2" key="1">
    <citation type="submission" date="2020-02" db="EMBL/GenBank/DDBJ databases">
        <authorList>
            <person name="Meier V. D."/>
        </authorList>
    </citation>
    <scope>NUCLEOTIDE SEQUENCE</scope>
    <source>
        <strain evidence="2">AVDCRST_MAG23</strain>
    </source>
</reference>
<dbReference type="AlphaFoldDB" id="A0A6J4U313"/>
<dbReference type="EMBL" id="CADCWD010000061">
    <property type="protein sequence ID" value="CAA9539042.1"/>
    <property type="molecule type" value="Genomic_DNA"/>
</dbReference>
<accession>A0A6J4U313</accession>
<evidence type="ECO:0008006" key="3">
    <source>
        <dbReference type="Google" id="ProtNLM"/>
    </source>
</evidence>
<sequence>MNLSMRWAPVVVPLFLISCAPTATTQPAPRAAAAAPAVVTGLAAVMGQSAATLQSRFGTPALDVREGSARKLQFSGPVCVLDTYLYESQQGREAVVTYIDARLLDGRDIDKASCVAALMAKGQTR</sequence>
<dbReference type="PROSITE" id="PS51257">
    <property type="entry name" value="PROKAR_LIPOPROTEIN"/>
    <property type="match status" value="1"/>
</dbReference>
<keyword evidence="1" id="KW-0732">Signal</keyword>
<proteinExistence type="predicted"/>
<evidence type="ECO:0000256" key="1">
    <source>
        <dbReference type="SAM" id="SignalP"/>
    </source>
</evidence>